<keyword evidence="4" id="KW-1185">Reference proteome</keyword>
<dbReference type="AlphaFoldDB" id="A0A095VZR6"/>
<dbReference type="GO" id="GO:0016853">
    <property type="term" value="F:isomerase activity"/>
    <property type="evidence" value="ECO:0007669"/>
    <property type="project" value="UniProtKB-KW"/>
</dbReference>
<dbReference type="EMBL" id="JPKR02000005">
    <property type="protein sequence ID" value="KGD80190.1"/>
    <property type="molecule type" value="Genomic_DNA"/>
</dbReference>
<protein>
    <submittedName>
        <fullName evidence="3">Sugar isomerase</fullName>
    </submittedName>
</protein>
<dbReference type="GO" id="GO:0005975">
    <property type="term" value="P:carbohydrate metabolic process"/>
    <property type="evidence" value="ECO:0007669"/>
    <property type="project" value="InterPro"/>
</dbReference>
<comment type="similarity">
    <text evidence="1">Belongs to the N-acylglucosamine 2-epimerase family.</text>
</comment>
<dbReference type="InterPro" id="IPR010819">
    <property type="entry name" value="AGE/CE"/>
</dbReference>
<evidence type="ECO:0000313" key="4">
    <source>
        <dbReference type="Proteomes" id="UP000029577"/>
    </source>
</evidence>
<reference evidence="3" key="1">
    <citation type="submission" date="2014-12" db="EMBL/GenBank/DDBJ databases">
        <title>The draft genome of the Tatumella morbirosei type strain, LMG23360T isolated from pineapple rot.</title>
        <authorList>
            <person name="Smits T.H."/>
            <person name="Palmer M."/>
            <person name="Venter S.N."/>
            <person name="Duffy B."/>
            <person name="Steenkamp E.T."/>
            <person name="Chan W.Y."/>
            <person name="Coutinho T.A."/>
            <person name="Coetzee M.P."/>
            <person name="De Maayer P."/>
        </authorList>
    </citation>
    <scope>NUCLEOTIDE SEQUENCE [LARGE SCALE GENOMIC DNA]</scope>
    <source>
        <strain evidence="3">LMG 23360</strain>
    </source>
</reference>
<sequence length="418" mass="47680">MMLFTHLTDSWLSKPYHHDWLEKESRRLMSFYRRSKHPDAGFAALDIHGELPSDSQPDTMLTARMTHCFAIASLQGEPGAGALAQWGVEALLGPLRDSEYGGWLEGKPEQTPDGRKQAYLHVFVTLAALSASLAGTKGASQLLEQATSVIDNHFWSEEEGCLQESFNRQWQDPEDYRGGNSNMHATEMFVQLADVTGDSRWRQRALSIVTKIIHQHARANHYLLAEHFTAQWQEWHEYNKDKPTDDFRPYGVTPGHACEWSRLLLHLEAALLQHQETTPEWLLEDAKGLFEAGITYGWHADGASGMIYTHDWQKKPVTQNRLHWTVAESCCTAASLLKRTGDMTYEKWYRTLWDYIANYLIDTRHGSWWHELDANNQPSSVVWSGKPDLYHAWQLTLNSRLPLAPTLGTAVKAGLDRI</sequence>
<keyword evidence="2 3" id="KW-0413">Isomerase</keyword>
<organism evidence="3 4">
    <name type="scientific">Tatumella morbirosei</name>
    <dbReference type="NCBI Taxonomy" id="642227"/>
    <lineage>
        <taxon>Bacteria</taxon>
        <taxon>Pseudomonadati</taxon>
        <taxon>Pseudomonadota</taxon>
        <taxon>Gammaproteobacteria</taxon>
        <taxon>Enterobacterales</taxon>
        <taxon>Erwiniaceae</taxon>
        <taxon>Tatumella</taxon>
    </lineage>
</organism>
<dbReference type="SUPFAM" id="SSF48208">
    <property type="entry name" value="Six-hairpin glycosidases"/>
    <property type="match status" value="1"/>
</dbReference>
<dbReference type="OrthoDB" id="9806359at2"/>
<dbReference type="Proteomes" id="UP000029577">
    <property type="component" value="Unassembled WGS sequence"/>
</dbReference>
<accession>A0A095VZR6</accession>
<dbReference type="PANTHER" id="PTHR15108">
    <property type="entry name" value="N-ACYLGLUCOSAMINE-2-EPIMERASE"/>
    <property type="match status" value="1"/>
</dbReference>
<dbReference type="STRING" id="642227.HA49_00525"/>
<dbReference type="Gene3D" id="1.50.10.10">
    <property type="match status" value="1"/>
</dbReference>
<evidence type="ECO:0000313" key="3">
    <source>
        <dbReference type="EMBL" id="KGD80190.1"/>
    </source>
</evidence>
<proteinExistence type="inferred from homology"/>
<evidence type="ECO:0000256" key="1">
    <source>
        <dbReference type="ARBA" id="ARBA00008558"/>
    </source>
</evidence>
<dbReference type="InterPro" id="IPR012341">
    <property type="entry name" value="6hp_glycosidase-like_sf"/>
</dbReference>
<dbReference type="eggNOG" id="COG2942">
    <property type="taxonomic scope" value="Bacteria"/>
</dbReference>
<dbReference type="RefSeq" id="WP_038015530.1">
    <property type="nucleotide sequence ID" value="NZ_JPKR02000005.1"/>
</dbReference>
<name>A0A095VZR6_9GAMM</name>
<gene>
    <name evidence="3" type="ORF">HA49_00525</name>
</gene>
<dbReference type="InterPro" id="IPR008928">
    <property type="entry name" value="6-hairpin_glycosidase_sf"/>
</dbReference>
<dbReference type="Pfam" id="PF07221">
    <property type="entry name" value="GlcNAc_2-epim"/>
    <property type="match status" value="1"/>
</dbReference>
<evidence type="ECO:0000256" key="2">
    <source>
        <dbReference type="ARBA" id="ARBA00023235"/>
    </source>
</evidence>
<comment type="caution">
    <text evidence="3">The sequence shown here is derived from an EMBL/GenBank/DDBJ whole genome shotgun (WGS) entry which is preliminary data.</text>
</comment>